<evidence type="ECO:0000256" key="5">
    <source>
        <dbReference type="SAM" id="Coils"/>
    </source>
</evidence>
<dbReference type="InterPro" id="IPR038765">
    <property type="entry name" value="Papain-like_cys_pep_sf"/>
</dbReference>
<dbReference type="SUPFAM" id="SSF54001">
    <property type="entry name" value="Cysteine proteinases"/>
    <property type="match status" value="1"/>
</dbReference>
<dbReference type="InterPro" id="IPR056564">
    <property type="entry name" value="Ig-like_KY"/>
</dbReference>
<dbReference type="InterPro" id="IPR002931">
    <property type="entry name" value="Transglutaminase-like"/>
</dbReference>
<protein>
    <submittedName>
        <fullName evidence="8">Hillarin-like</fullName>
    </submittedName>
</protein>
<keyword evidence="2 4" id="KW-0862">Zinc</keyword>
<gene>
    <name evidence="8" type="primary">LOC106459289</name>
</gene>
<keyword evidence="7" id="KW-1185">Reference proteome</keyword>
<name>A0ABM1B3Z8_LIMPO</name>
<dbReference type="SMART" id="SM00460">
    <property type="entry name" value="TGc"/>
    <property type="match status" value="1"/>
</dbReference>
<dbReference type="PANTHER" id="PTHR47020:SF1">
    <property type="entry name" value="HILLARIN"/>
    <property type="match status" value="1"/>
</dbReference>
<sequence>MSQKYLSPYEHTCLRCEQTVYQVDKVGPLKDFSFFHQGCFKCLVCGSKLTLRTYYNNQQDQDDKEVYCQNHVPKTGPGTLDGMSVGIKSALSAPRTNHLVNDQIRGSGKGTFDVDALGIKTALSSPRLYEVESKNRESLAGKFDASALHIAHGIKATKLQRQYRIEYAERTMDEYLDEDTQRHLEMRHRAEEDDLYRQFAIKRVEEETNINQQIQEEWEKELERLTSRYQHDMKNRRKKISTEDEKVLTVRHQQERNNLEKNMTIKLDKKKESLTKKLLEQERAATAELVEKHSQEMLELINEKRHELARLKSVYDENDKDGYVTEELVPYPTHPPPPTPPLTDKIEIYSDPSVFADLDQVAINVAQEDQVTFTDLVRLLIRDCHSDVEKARAIFRWITVKNLNNMTFDDNLNADTPMGILRGIKHGTESYHVLFKRLCSYAGLHCVVIKGYSKSAGYQPGVKFEDNRFRNSWNAVYVAGAWRFVQCNWGARHLVNAKEVPKPGSKGKSDSLRYEYDDHYFLTDSKEFIYEFFPLQPEWQLLKNHITLRDFEELPFVRSLFFRYGLYFPDEKTKSVLNTDSTGAATVQIGMPMKLSSSLIFHYNLKVFGGDVDSYDGVSLKRFVMQSVVDNIVSLRVHAPYCSAFLLDVFANAVTPQEYLTGEPMKFKSVGKFKIVCKDLQTVMVPLPDCASGEWGPMKAIRLFGLIPMTHKDALLFSSRELEIQFRMSRPLTDFMATLHKNGSEEKKLSKYVSHSVDEDFVSFHVQFPEDGQYGMDIYTRELTSDSPSSDKQLLTHCCKYLINVSKRN</sequence>
<keyword evidence="3 4" id="KW-0440">LIM domain</keyword>
<keyword evidence="5" id="KW-0175">Coiled coil</keyword>
<organism evidence="7 8">
    <name type="scientific">Limulus polyphemus</name>
    <name type="common">Atlantic horseshoe crab</name>
    <dbReference type="NCBI Taxonomy" id="6850"/>
    <lineage>
        <taxon>Eukaryota</taxon>
        <taxon>Metazoa</taxon>
        <taxon>Ecdysozoa</taxon>
        <taxon>Arthropoda</taxon>
        <taxon>Chelicerata</taxon>
        <taxon>Merostomata</taxon>
        <taxon>Xiphosura</taxon>
        <taxon>Limulidae</taxon>
        <taxon>Limulus</taxon>
    </lineage>
</organism>
<feature type="coiled-coil region" evidence="5">
    <location>
        <begin position="197"/>
        <end position="235"/>
    </location>
</feature>
<reference evidence="8" key="1">
    <citation type="submission" date="2025-08" db="UniProtKB">
        <authorList>
            <consortium name="RefSeq"/>
        </authorList>
    </citation>
    <scope>IDENTIFICATION</scope>
    <source>
        <tissue evidence="8">Muscle</tissue>
    </source>
</reference>
<dbReference type="PANTHER" id="PTHR47020">
    <property type="entry name" value="HILLARIN"/>
    <property type="match status" value="1"/>
</dbReference>
<evidence type="ECO:0000256" key="4">
    <source>
        <dbReference type="PROSITE-ProRule" id="PRU00125"/>
    </source>
</evidence>
<proteinExistence type="predicted"/>
<keyword evidence="1 4" id="KW-0479">Metal-binding</keyword>
<dbReference type="CDD" id="cd09443">
    <property type="entry name" value="LIM_Ltd-1"/>
    <property type="match status" value="1"/>
</dbReference>
<dbReference type="Gene3D" id="2.10.110.10">
    <property type="entry name" value="Cysteine Rich Protein"/>
    <property type="match status" value="1"/>
</dbReference>
<dbReference type="PROSITE" id="PS00478">
    <property type="entry name" value="LIM_DOMAIN_1"/>
    <property type="match status" value="1"/>
</dbReference>
<evidence type="ECO:0000256" key="1">
    <source>
        <dbReference type="ARBA" id="ARBA00022723"/>
    </source>
</evidence>
<dbReference type="InterPro" id="IPR001781">
    <property type="entry name" value="Znf_LIM"/>
</dbReference>
<dbReference type="Pfam" id="PF23265">
    <property type="entry name" value="Ig-like_KY"/>
    <property type="match status" value="2"/>
</dbReference>
<evidence type="ECO:0000313" key="8">
    <source>
        <dbReference type="RefSeq" id="XP_013774354.1"/>
    </source>
</evidence>
<evidence type="ECO:0000256" key="2">
    <source>
        <dbReference type="ARBA" id="ARBA00022833"/>
    </source>
</evidence>
<dbReference type="Pfam" id="PF00412">
    <property type="entry name" value="LIM"/>
    <property type="match status" value="1"/>
</dbReference>
<dbReference type="RefSeq" id="XP_013774354.1">
    <property type="nucleotide sequence ID" value="XM_013918900.2"/>
</dbReference>
<accession>A0ABM1B3Z8</accession>
<dbReference type="PROSITE" id="PS50023">
    <property type="entry name" value="LIM_DOMAIN_2"/>
    <property type="match status" value="1"/>
</dbReference>
<evidence type="ECO:0000256" key="3">
    <source>
        <dbReference type="ARBA" id="ARBA00023038"/>
    </source>
</evidence>
<dbReference type="GeneID" id="106459289"/>
<dbReference type="SMART" id="SM00132">
    <property type="entry name" value="LIM"/>
    <property type="match status" value="1"/>
</dbReference>
<evidence type="ECO:0000313" key="7">
    <source>
        <dbReference type="Proteomes" id="UP000694941"/>
    </source>
</evidence>
<feature type="domain" description="LIM zinc-binding" evidence="6">
    <location>
        <begin position="11"/>
        <end position="78"/>
    </location>
</feature>
<evidence type="ECO:0000259" key="6">
    <source>
        <dbReference type="PROSITE" id="PS50023"/>
    </source>
</evidence>
<dbReference type="Proteomes" id="UP000694941">
    <property type="component" value="Unplaced"/>
</dbReference>
<dbReference type="InterPro" id="IPR053041">
    <property type="entry name" value="Transglut-like_Superfamily_Mod"/>
</dbReference>